<proteinExistence type="predicted"/>
<evidence type="ECO:0000313" key="2">
    <source>
        <dbReference type="EMBL" id="AGA27962.1"/>
    </source>
</evidence>
<protein>
    <recommendedName>
        <fullName evidence="4">DUF3106 domain-containing protein</fullName>
    </recommendedName>
</protein>
<sequence length="332" mass="37588">MSPLPGRRLAPHLFQALLIGLALPILAGAGEDENWQRLLSMPREQRAILAEKVREFDRLERPEKAAIRTLDEKLATLPTSEQANYRAVLRRYHLWLQTLSDDERTQLAKAATPKEKLALITKLREQQGKDVDQGPTYLLFQLADLRGRSPFEVAQMLRFWFTLPPAEQAEIEKLGIRDRMKRLIELSRQAKIGPIQQLSPKDEAETAKQLEKRLQAKGWLRNQLNRDSEKQAIDRRRLVNNYYFVANPPKSVTSTNLLRFETAMPSWIRSTFDHLAPEEARRRLTILYRLIYPAGKEIPASGPGPGPGPVAPAAKPGKPPVTTPTPSTGPPI</sequence>
<evidence type="ECO:0000313" key="3">
    <source>
        <dbReference type="Proteomes" id="UP000010798"/>
    </source>
</evidence>
<name>L0DFC8_SINAD</name>
<feature type="compositionally biased region" description="Pro residues" evidence="1">
    <location>
        <begin position="317"/>
        <end position="332"/>
    </location>
</feature>
<dbReference type="RefSeq" id="WP_015247101.1">
    <property type="nucleotide sequence ID" value="NC_019892.1"/>
</dbReference>
<organism evidence="2 3">
    <name type="scientific">Singulisphaera acidiphila (strain ATCC BAA-1392 / DSM 18658 / VKM B-2454 / MOB10)</name>
    <dbReference type="NCBI Taxonomy" id="886293"/>
    <lineage>
        <taxon>Bacteria</taxon>
        <taxon>Pseudomonadati</taxon>
        <taxon>Planctomycetota</taxon>
        <taxon>Planctomycetia</taxon>
        <taxon>Isosphaerales</taxon>
        <taxon>Isosphaeraceae</taxon>
        <taxon>Singulisphaera</taxon>
    </lineage>
</organism>
<evidence type="ECO:0000256" key="1">
    <source>
        <dbReference type="SAM" id="MobiDB-lite"/>
    </source>
</evidence>
<dbReference type="Proteomes" id="UP000010798">
    <property type="component" value="Chromosome"/>
</dbReference>
<keyword evidence="3" id="KW-1185">Reference proteome</keyword>
<dbReference type="STRING" id="886293.Sinac_3723"/>
<feature type="region of interest" description="Disordered" evidence="1">
    <location>
        <begin position="297"/>
        <end position="332"/>
    </location>
</feature>
<dbReference type="KEGG" id="saci:Sinac_3723"/>
<reference evidence="2 3" key="1">
    <citation type="submission" date="2012-02" db="EMBL/GenBank/DDBJ databases">
        <title>Complete sequence of chromosome of Singulisphaera acidiphila DSM 18658.</title>
        <authorList>
            <consortium name="US DOE Joint Genome Institute (JGI-PGF)"/>
            <person name="Lucas S."/>
            <person name="Copeland A."/>
            <person name="Lapidus A."/>
            <person name="Glavina del Rio T."/>
            <person name="Dalin E."/>
            <person name="Tice H."/>
            <person name="Bruce D."/>
            <person name="Goodwin L."/>
            <person name="Pitluck S."/>
            <person name="Peters L."/>
            <person name="Ovchinnikova G."/>
            <person name="Chertkov O."/>
            <person name="Kyrpides N."/>
            <person name="Mavromatis K."/>
            <person name="Ivanova N."/>
            <person name="Brettin T."/>
            <person name="Detter J.C."/>
            <person name="Han C."/>
            <person name="Larimer F."/>
            <person name="Land M."/>
            <person name="Hauser L."/>
            <person name="Markowitz V."/>
            <person name="Cheng J.-F."/>
            <person name="Hugenholtz P."/>
            <person name="Woyke T."/>
            <person name="Wu D."/>
            <person name="Tindall B."/>
            <person name="Pomrenke H."/>
            <person name="Brambilla E."/>
            <person name="Klenk H.-P."/>
            <person name="Eisen J.A."/>
        </authorList>
    </citation>
    <scope>NUCLEOTIDE SEQUENCE [LARGE SCALE GENOMIC DNA]</scope>
    <source>
        <strain evidence="3">ATCC BAA-1392 / DSM 18658 / VKM B-2454 / MOB10</strain>
    </source>
</reference>
<dbReference type="EMBL" id="CP003364">
    <property type="protein sequence ID" value="AGA27962.1"/>
    <property type="molecule type" value="Genomic_DNA"/>
</dbReference>
<accession>L0DFC8</accession>
<gene>
    <name evidence="2" type="ordered locus">Sinac_3723</name>
</gene>
<evidence type="ECO:0008006" key="4">
    <source>
        <dbReference type="Google" id="ProtNLM"/>
    </source>
</evidence>
<dbReference type="OrthoDB" id="275577at2"/>
<dbReference type="HOGENOM" id="CLU_836497_0_0_0"/>
<dbReference type="AlphaFoldDB" id="L0DFC8"/>